<reference evidence="2 3" key="1">
    <citation type="submission" date="2021-01" db="EMBL/GenBank/DDBJ databases">
        <title>Whole genome shotgun sequence of Plantactinospora mayteni NBRC 109088.</title>
        <authorList>
            <person name="Komaki H."/>
            <person name="Tamura T."/>
        </authorList>
    </citation>
    <scope>NUCLEOTIDE SEQUENCE [LARGE SCALE GENOMIC DNA]</scope>
    <source>
        <strain evidence="2 3">NBRC 109088</strain>
    </source>
</reference>
<dbReference type="EMBL" id="BONX01000002">
    <property type="protein sequence ID" value="GIG93750.1"/>
    <property type="molecule type" value="Genomic_DNA"/>
</dbReference>
<protein>
    <submittedName>
        <fullName evidence="2">Uncharacterized protein</fullName>
    </submittedName>
</protein>
<keyword evidence="3" id="KW-1185">Reference proteome</keyword>
<feature type="region of interest" description="Disordered" evidence="1">
    <location>
        <begin position="35"/>
        <end position="59"/>
    </location>
</feature>
<accession>A0ABQ4EG94</accession>
<evidence type="ECO:0000256" key="1">
    <source>
        <dbReference type="SAM" id="MobiDB-lite"/>
    </source>
</evidence>
<sequence>MTVGEQRVLAQRVRAGPPPVRRRALLVRVAGPHPRSSLRHRYRPAPGLGGVSRVGRPDGLPIRTGRDTAHPGTDQPWRLFHCGLARLTTTTRPRRRTTTEPGFCFNARSELRTFMTAPLRLVSGGFSAVSAEHNAGHGVRIPRRVSADRPSRPGGTW</sequence>
<gene>
    <name evidence="2" type="ORF">Pma05_03230</name>
</gene>
<organism evidence="2 3">
    <name type="scientific">Plantactinospora mayteni</name>
    <dbReference type="NCBI Taxonomy" id="566021"/>
    <lineage>
        <taxon>Bacteria</taxon>
        <taxon>Bacillati</taxon>
        <taxon>Actinomycetota</taxon>
        <taxon>Actinomycetes</taxon>
        <taxon>Micromonosporales</taxon>
        <taxon>Micromonosporaceae</taxon>
        <taxon>Plantactinospora</taxon>
    </lineage>
</organism>
<evidence type="ECO:0000313" key="3">
    <source>
        <dbReference type="Proteomes" id="UP000621500"/>
    </source>
</evidence>
<comment type="caution">
    <text evidence="2">The sequence shown here is derived from an EMBL/GenBank/DDBJ whole genome shotgun (WGS) entry which is preliminary data.</text>
</comment>
<evidence type="ECO:0000313" key="2">
    <source>
        <dbReference type="EMBL" id="GIG93750.1"/>
    </source>
</evidence>
<proteinExistence type="predicted"/>
<name>A0ABQ4EG94_9ACTN</name>
<dbReference type="Proteomes" id="UP000621500">
    <property type="component" value="Unassembled WGS sequence"/>
</dbReference>